<reference evidence="1" key="1">
    <citation type="journal article" date="2014" name="Front. Microbiol.">
        <title>High frequency of phylogenetically diverse reductive dehalogenase-homologous genes in deep subseafloor sedimentary metagenomes.</title>
        <authorList>
            <person name="Kawai M."/>
            <person name="Futagami T."/>
            <person name="Toyoda A."/>
            <person name="Takaki Y."/>
            <person name="Nishi S."/>
            <person name="Hori S."/>
            <person name="Arai W."/>
            <person name="Tsubouchi T."/>
            <person name="Morono Y."/>
            <person name="Uchiyama I."/>
            <person name="Ito T."/>
            <person name="Fujiyama A."/>
            <person name="Inagaki F."/>
            <person name="Takami H."/>
        </authorList>
    </citation>
    <scope>NUCLEOTIDE SEQUENCE</scope>
    <source>
        <strain evidence="1">Expedition CK06-06</strain>
    </source>
</reference>
<sequence length="40" mass="4531">EIYPDSDPGIALLGAGADGLYDRAEYKYNRQGEVRRCNRK</sequence>
<dbReference type="EMBL" id="BARS01029519">
    <property type="protein sequence ID" value="GAG05481.1"/>
    <property type="molecule type" value="Genomic_DNA"/>
</dbReference>
<gene>
    <name evidence="1" type="ORF">S01H1_46137</name>
</gene>
<accession>X0VYE3</accession>
<protein>
    <submittedName>
        <fullName evidence="1">Uncharacterized protein</fullName>
    </submittedName>
</protein>
<organism evidence="1">
    <name type="scientific">marine sediment metagenome</name>
    <dbReference type="NCBI Taxonomy" id="412755"/>
    <lineage>
        <taxon>unclassified sequences</taxon>
        <taxon>metagenomes</taxon>
        <taxon>ecological metagenomes</taxon>
    </lineage>
</organism>
<name>X0VYE3_9ZZZZ</name>
<evidence type="ECO:0000313" key="1">
    <source>
        <dbReference type="EMBL" id="GAG05481.1"/>
    </source>
</evidence>
<feature type="non-terminal residue" evidence="1">
    <location>
        <position position="1"/>
    </location>
</feature>
<dbReference type="AlphaFoldDB" id="X0VYE3"/>
<proteinExistence type="predicted"/>
<comment type="caution">
    <text evidence="1">The sequence shown here is derived from an EMBL/GenBank/DDBJ whole genome shotgun (WGS) entry which is preliminary data.</text>
</comment>